<protein>
    <submittedName>
        <fullName evidence="4">PQQ-binding-like beta-propeller repeat protein</fullName>
    </submittedName>
</protein>
<dbReference type="Gene3D" id="2.130.10.10">
    <property type="entry name" value="YVTN repeat-like/Quinoprotein amine dehydrogenase"/>
    <property type="match status" value="1"/>
</dbReference>
<dbReference type="Proteomes" id="UP001596413">
    <property type="component" value="Unassembled WGS sequence"/>
</dbReference>
<gene>
    <name evidence="4" type="ORF">ACFQLX_20065</name>
</gene>
<dbReference type="InterPro" id="IPR002372">
    <property type="entry name" value="PQQ_rpt_dom"/>
</dbReference>
<feature type="region of interest" description="Disordered" evidence="1">
    <location>
        <begin position="1"/>
        <end position="35"/>
    </location>
</feature>
<feature type="domain" description="Pyrrolo-quinoline quinone repeat" evidence="3">
    <location>
        <begin position="110"/>
        <end position="240"/>
    </location>
</feature>
<reference evidence="5" key="1">
    <citation type="journal article" date="2019" name="Int. J. Syst. Evol. Microbiol.">
        <title>The Global Catalogue of Microorganisms (GCM) 10K type strain sequencing project: providing services to taxonomists for standard genome sequencing and annotation.</title>
        <authorList>
            <consortium name="The Broad Institute Genomics Platform"/>
            <consortium name="The Broad Institute Genome Sequencing Center for Infectious Disease"/>
            <person name="Wu L."/>
            <person name="Ma J."/>
        </authorList>
    </citation>
    <scope>NUCLEOTIDE SEQUENCE [LARGE SCALE GENOMIC DNA]</scope>
    <source>
        <strain evidence="5">CGMCC 1.13681</strain>
    </source>
</reference>
<organism evidence="4 5">
    <name type="scientific">Streptomyces polyrhachis</name>
    <dbReference type="NCBI Taxonomy" id="1282885"/>
    <lineage>
        <taxon>Bacteria</taxon>
        <taxon>Bacillati</taxon>
        <taxon>Actinomycetota</taxon>
        <taxon>Actinomycetes</taxon>
        <taxon>Kitasatosporales</taxon>
        <taxon>Streptomycetaceae</taxon>
        <taxon>Streptomyces</taxon>
    </lineage>
</organism>
<keyword evidence="2" id="KW-1133">Transmembrane helix</keyword>
<sequence length="499" mass="52370">MPAFGTPPGVLPQGSFPAPAAAPLREPFEQGAPRGRSARERAAILVSLVLAVLLVAGSGATAWYLTADEAPAGPAAGRTAEADAKPASVKGGQLIGTRQPDLGGDSTLGAHGLWVTERIVAKGEPYAVAGYDSVSGAEKWRLKLPGEICAAAPHASADGRTAVAFRERRPKHKSDYPPCSQVALIDLGTGRKLWQDAGTDGDQPLNLDQVTVGGGAVAAGGTGGAIAWRLSGGEPLWQSQPGANCSEDGFAGGAALIAVVRCGDYSKPQLRVEKVDINTKQPVWSYRLPNGTRYAQVLSTEPTVIGLTLGEASRTTDLLSLDGQGRLRARISLGTAAHSSDATQYEPHCSFDPIESCRTFAVDDSHVYLPSAEHNSPTGDGRTNEIVAFDLGTGRAGAKYDAGNGRTILPLRTAGGKLLAYLTPTYKESGSVVAIDTTDGSREVWLRLPDSQKDIANQLSPERDQAIFAYGRLYMGSSRISTRSYSGPERYLLLAYGSD</sequence>
<dbReference type="EMBL" id="JBHSZO010000034">
    <property type="protein sequence ID" value="MFC7220439.1"/>
    <property type="molecule type" value="Genomic_DNA"/>
</dbReference>
<evidence type="ECO:0000313" key="5">
    <source>
        <dbReference type="Proteomes" id="UP001596413"/>
    </source>
</evidence>
<accession>A0ABW2GMY2</accession>
<keyword evidence="5" id="KW-1185">Reference proteome</keyword>
<dbReference type="InterPro" id="IPR015943">
    <property type="entry name" value="WD40/YVTN_repeat-like_dom_sf"/>
</dbReference>
<evidence type="ECO:0000313" key="4">
    <source>
        <dbReference type="EMBL" id="MFC7220439.1"/>
    </source>
</evidence>
<proteinExistence type="predicted"/>
<dbReference type="InterPro" id="IPR011044">
    <property type="entry name" value="Quino_amine_DH_bsu"/>
</dbReference>
<keyword evidence="2" id="KW-0812">Transmembrane</keyword>
<evidence type="ECO:0000256" key="1">
    <source>
        <dbReference type="SAM" id="MobiDB-lite"/>
    </source>
</evidence>
<comment type="caution">
    <text evidence="4">The sequence shown here is derived from an EMBL/GenBank/DDBJ whole genome shotgun (WGS) entry which is preliminary data.</text>
</comment>
<evidence type="ECO:0000256" key="2">
    <source>
        <dbReference type="SAM" id="Phobius"/>
    </source>
</evidence>
<evidence type="ECO:0000259" key="3">
    <source>
        <dbReference type="Pfam" id="PF13360"/>
    </source>
</evidence>
<dbReference type="RefSeq" id="WP_386417105.1">
    <property type="nucleotide sequence ID" value="NZ_JBHSZO010000034.1"/>
</dbReference>
<feature type="transmembrane region" description="Helical" evidence="2">
    <location>
        <begin position="42"/>
        <end position="65"/>
    </location>
</feature>
<dbReference type="Pfam" id="PF13360">
    <property type="entry name" value="PQQ_2"/>
    <property type="match status" value="1"/>
</dbReference>
<keyword evidence="2" id="KW-0472">Membrane</keyword>
<dbReference type="SUPFAM" id="SSF50969">
    <property type="entry name" value="YVTN repeat-like/Quinoprotein amine dehydrogenase"/>
    <property type="match status" value="1"/>
</dbReference>
<name>A0ABW2GMY2_9ACTN</name>